<feature type="transmembrane region" description="Helical" evidence="1">
    <location>
        <begin position="68"/>
        <end position="86"/>
    </location>
</feature>
<keyword evidence="1" id="KW-0812">Transmembrane</keyword>
<keyword evidence="1" id="KW-0472">Membrane</keyword>
<evidence type="ECO:0000256" key="1">
    <source>
        <dbReference type="SAM" id="Phobius"/>
    </source>
</evidence>
<name>A0AAU7QKY4_9GAMM</name>
<gene>
    <name evidence="2" type="ORF">ABNK63_00600</name>
</gene>
<sequence length="92" mass="10542">MWVLGRLAFTFFLVFSLGWAVFPGGFGTLHFRESHPGLAGQLARLCWWFVLLVHPLALYRVWSGDLVGYWLAALVAMHVLFFLIFVRDVGTR</sequence>
<evidence type="ECO:0000313" key="2">
    <source>
        <dbReference type="EMBL" id="XBS90175.1"/>
    </source>
</evidence>
<dbReference type="RefSeq" id="WP_007810289.1">
    <property type="nucleotide sequence ID" value="NZ_CP157948.1"/>
</dbReference>
<dbReference type="EMBL" id="CP157948">
    <property type="protein sequence ID" value="XBS90175.1"/>
    <property type="molecule type" value="Genomic_DNA"/>
</dbReference>
<proteinExistence type="predicted"/>
<feature type="transmembrane region" description="Helical" evidence="1">
    <location>
        <begin position="6"/>
        <end position="30"/>
    </location>
</feature>
<organism evidence="2">
    <name type="scientific">Rhodanobacter sp. IGA1.0</name>
    <dbReference type="NCBI Taxonomy" id="3158582"/>
    <lineage>
        <taxon>Bacteria</taxon>
        <taxon>Pseudomonadati</taxon>
        <taxon>Pseudomonadota</taxon>
        <taxon>Gammaproteobacteria</taxon>
        <taxon>Lysobacterales</taxon>
        <taxon>Rhodanobacteraceae</taxon>
        <taxon>Rhodanobacter</taxon>
    </lineage>
</organism>
<accession>A0AAU7QKY4</accession>
<keyword evidence="1" id="KW-1133">Transmembrane helix</keyword>
<evidence type="ECO:0008006" key="3">
    <source>
        <dbReference type="Google" id="ProtNLM"/>
    </source>
</evidence>
<reference evidence="2" key="1">
    <citation type="submission" date="2024-06" db="EMBL/GenBank/DDBJ databases">
        <authorList>
            <person name="Sun Y."/>
        </authorList>
    </citation>
    <scope>NUCLEOTIDE SEQUENCE</scope>
    <source>
        <strain evidence="2">IGA1.0</strain>
    </source>
</reference>
<dbReference type="AlphaFoldDB" id="A0AAU7QKY4"/>
<protein>
    <recommendedName>
        <fullName evidence="3">DUF3325 domain-containing protein</fullName>
    </recommendedName>
</protein>